<dbReference type="EMBL" id="JXYS01000072">
    <property type="protein sequence ID" value="KJF16881.1"/>
    <property type="molecule type" value="Genomic_DNA"/>
</dbReference>
<accession>A0A0D8HIK9</accession>
<comment type="caution">
    <text evidence="3">The sequence shown here is derived from an EMBL/GenBank/DDBJ whole genome shotgun (WGS) entry which is preliminary data.</text>
</comment>
<organism evidence="3 4">
    <name type="scientific">Acidithrix ferrooxidans</name>
    <dbReference type="NCBI Taxonomy" id="1280514"/>
    <lineage>
        <taxon>Bacteria</taxon>
        <taxon>Bacillati</taxon>
        <taxon>Actinomycetota</taxon>
        <taxon>Acidimicrobiia</taxon>
        <taxon>Acidimicrobiales</taxon>
        <taxon>Acidimicrobiaceae</taxon>
        <taxon>Acidithrix</taxon>
    </lineage>
</organism>
<dbReference type="OrthoDB" id="570545at2"/>
<evidence type="ECO:0000256" key="1">
    <source>
        <dbReference type="ARBA" id="ARBA00022679"/>
    </source>
</evidence>
<protein>
    <submittedName>
        <fullName evidence="3">D-inositol 3-phosphate glycosyltransferase</fullName>
        <ecNumber evidence="3">2.4.1.250</ecNumber>
    </submittedName>
</protein>
<evidence type="ECO:0000313" key="3">
    <source>
        <dbReference type="EMBL" id="KJF16881.1"/>
    </source>
</evidence>
<keyword evidence="4" id="KW-1185">Reference proteome</keyword>
<feature type="domain" description="Glycosyl transferase family 1" evidence="2">
    <location>
        <begin position="176"/>
        <end position="338"/>
    </location>
</feature>
<dbReference type="RefSeq" id="WP_052605914.1">
    <property type="nucleotide sequence ID" value="NZ_JXYS01000072.1"/>
</dbReference>
<sequence>MFFNLRSQIEVPIFMPSLAPNDAMATHVISLRDAINAHGLRSTIYADDIKAEMKSEAKPFRQFKYLPHSQSRYLLYQAATGSNLVRHLVARSEPLMIQFHNITPRSQFVAWEPGISSAMAWGRRQLETLSRHVELALAISPFNARDLINADYSKIVLSPPLIRELPRNPGSRFKSESGTLAKLLCVGRIVPNKAQEDLLRALAIYNATFEPKAKLTFVGSTVIEDYRKYLQSLVVELSISEYVEFRSSLNETELAGLFETSQLLVSASRHEGFGFPFIESMRFGLPSVAIGTTAIPESVGDGTVLVSDNDPIAMATAWNMVLSDLSLRQRLVENGYKQSKRVDLEANKVQNIAALANLVPIEGVTPAKLFYEAKKDPK</sequence>
<dbReference type="Pfam" id="PF00534">
    <property type="entry name" value="Glycos_transf_1"/>
    <property type="match status" value="1"/>
</dbReference>
<dbReference type="PANTHER" id="PTHR46401">
    <property type="entry name" value="GLYCOSYLTRANSFERASE WBBK-RELATED"/>
    <property type="match status" value="1"/>
</dbReference>
<dbReference type="GO" id="GO:0102710">
    <property type="term" value="F:D-inositol-3-phosphate glycosyltransferase activity"/>
    <property type="evidence" value="ECO:0007669"/>
    <property type="project" value="UniProtKB-EC"/>
</dbReference>
<dbReference type="PANTHER" id="PTHR46401:SF2">
    <property type="entry name" value="GLYCOSYLTRANSFERASE WBBK-RELATED"/>
    <property type="match status" value="1"/>
</dbReference>
<gene>
    <name evidence="3" type="primary">mshA3</name>
    <name evidence="3" type="ORF">AXFE_23020</name>
</gene>
<dbReference type="CDD" id="cd03801">
    <property type="entry name" value="GT4_PimA-like"/>
    <property type="match status" value="1"/>
</dbReference>
<keyword evidence="1 3" id="KW-0808">Transferase</keyword>
<dbReference type="Proteomes" id="UP000032360">
    <property type="component" value="Unassembled WGS sequence"/>
</dbReference>
<dbReference type="AlphaFoldDB" id="A0A0D8HIK9"/>
<dbReference type="Gene3D" id="3.40.50.2000">
    <property type="entry name" value="Glycogen Phosphorylase B"/>
    <property type="match status" value="1"/>
</dbReference>
<reference evidence="3 4" key="1">
    <citation type="submission" date="2015-01" db="EMBL/GenBank/DDBJ databases">
        <title>Draft genome of the acidophilic iron oxidizer Acidithrix ferrooxidans strain Py-F3.</title>
        <authorList>
            <person name="Poehlein A."/>
            <person name="Eisen S."/>
            <person name="Schloemann M."/>
            <person name="Johnson B.D."/>
            <person name="Daniel R."/>
            <person name="Muehling M."/>
        </authorList>
    </citation>
    <scope>NUCLEOTIDE SEQUENCE [LARGE SCALE GENOMIC DNA]</scope>
    <source>
        <strain evidence="3 4">Py-F3</strain>
    </source>
</reference>
<dbReference type="InterPro" id="IPR001296">
    <property type="entry name" value="Glyco_trans_1"/>
</dbReference>
<dbReference type="GO" id="GO:0009103">
    <property type="term" value="P:lipopolysaccharide biosynthetic process"/>
    <property type="evidence" value="ECO:0007669"/>
    <property type="project" value="TreeGrafter"/>
</dbReference>
<dbReference type="SUPFAM" id="SSF53756">
    <property type="entry name" value="UDP-Glycosyltransferase/glycogen phosphorylase"/>
    <property type="match status" value="1"/>
</dbReference>
<dbReference type="EC" id="2.4.1.250" evidence="3"/>
<dbReference type="STRING" id="1280514.AXFE_23020"/>
<name>A0A0D8HIK9_9ACTN</name>
<evidence type="ECO:0000259" key="2">
    <source>
        <dbReference type="Pfam" id="PF00534"/>
    </source>
</evidence>
<keyword evidence="3" id="KW-0328">Glycosyltransferase</keyword>
<proteinExistence type="predicted"/>
<evidence type="ECO:0000313" key="4">
    <source>
        <dbReference type="Proteomes" id="UP000032360"/>
    </source>
</evidence>